<dbReference type="SUPFAM" id="SSF56214">
    <property type="entry name" value="4'-phosphopantetheinyl transferase"/>
    <property type="match status" value="1"/>
</dbReference>
<dbReference type="Gene3D" id="6.10.140.1410">
    <property type="match status" value="1"/>
</dbReference>
<dbReference type="CDD" id="cd00828">
    <property type="entry name" value="elong_cond_enzymes"/>
    <property type="match status" value="1"/>
</dbReference>
<dbReference type="SUPFAM" id="SSF52151">
    <property type="entry name" value="FabD/lysophospholipase-like"/>
    <property type="match status" value="1"/>
</dbReference>
<keyword evidence="10" id="KW-0276">Fatty acid metabolism</keyword>
<feature type="binding site" evidence="22">
    <location>
        <position position="1682"/>
    </location>
    <ligand>
        <name>Mg(2+)</name>
        <dbReference type="ChEBI" id="CHEBI:18420"/>
    </ligand>
</feature>
<dbReference type="InterPro" id="IPR014030">
    <property type="entry name" value="Ketoacyl_synth_N"/>
</dbReference>
<dbReference type="Gene3D" id="3.90.25.70">
    <property type="match status" value="1"/>
</dbReference>
<dbReference type="Pfam" id="PF18325">
    <property type="entry name" value="Fas_alpha_ACP"/>
    <property type="match status" value="1"/>
</dbReference>
<reference evidence="26" key="2">
    <citation type="submission" date="2020-04" db="EMBL/GenBank/DDBJ databases">
        <authorList>
            <person name="Santos R.A.C."/>
            <person name="Steenwyk J.L."/>
            <person name="Rivero-Menendez O."/>
            <person name="Mead M.E."/>
            <person name="Silva L.P."/>
            <person name="Bastos R.W."/>
            <person name="Alastruey-Izquierdo A."/>
            <person name="Goldman G.H."/>
            <person name="Rokas A."/>
        </authorList>
    </citation>
    <scope>NUCLEOTIDE SEQUENCE</scope>
    <source>
        <strain evidence="26">CNM-CM8927</strain>
    </source>
</reference>
<keyword evidence="16" id="KW-0511">Multifunctional enzyme</keyword>
<evidence type="ECO:0000256" key="22">
    <source>
        <dbReference type="PIRSR" id="PIRSR000454-3"/>
    </source>
</evidence>
<dbReference type="InterPro" id="IPR041550">
    <property type="entry name" value="FASI_helical"/>
</dbReference>
<evidence type="ECO:0000256" key="18">
    <source>
        <dbReference type="ARBA" id="ARBA00048508"/>
    </source>
</evidence>
<evidence type="ECO:0000259" key="25">
    <source>
        <dbReference type="PROSITE" id="PS52004"/>
    </source>
</evidence>
<evidence type="ECO:0000256" key="20">
    <source>
        <dbReference type="PIRNR" id="PIRNR000454"/>
    </source>
</evidence>
<feature type="binding site" evidence="22">
    <location>
        <position position="1681"/>
    </location>
    <ligand>
        <name>Mg(2+)</name>
        <dbReference type="ChEBI" id="CHEBI:18420"/>
    </ligand>
</feature>
<keyword evidence="15" id="KW-0275">Fatty acid biosynthesis</keyword>
<dbReference type="InterPro" id="IPR026025">
    <property type="entry name" value="FAS_alpha_yeast"/>
</dbReference>
<dbReference type="PANTHER" id="PTHR10982">
    <property type="entry name" value="MALONYL COA-ACYL CARRIER PROTEIN TRANSACYLASE"/>
    <property type="match status" value="1"/>
</dbReference>
<dbReference type="GO" id="GO:0004315">
    <property type="term" value="F:3-oxoacyl-[acyl-carrier-protein] synthase activity"/>
    <property type="evidence" value="ECO:0007669"/>
    <property type="project" value="UniProtKB-EC"/>
</dbReference>
<evidence type="ECO:0000256" key="5">
    <source>
        <dbReference type="ARBA" id="ARBA00014008"/>
    </source>
</evidence>
<dbReference type="Gene3D" id="3.30.70.2490">
    <property type="match status" value="1"/>
</dbReference>
<dbReference type="InterPro" id="IPR037143">
    <property type="entry name" value="4-PPantetheinyl_Trfase_dom_sf"/>
</dbReference>
<feature type="modified residue" description="O-(pantetheine 4'-phosphoryl)serine" evidence="23">
    <location>
        <position position="194"/>
    </location>
</feature>
<evidence type="ECO:0000256" key="1">
    <source>
        <dbReference type="ARBA" id="ARBA00007485"/>
    </source>
</evidence>
<dbReference type="FunFam" id="3.90.25.70:FF:000001">
    <property type="entry name" value="Fatty acid synthase subunit alpha"/>
    <property type="match status" value="1"/>
</dbReference>
<dbReference type="GO" id="GO:0005835">
    <property type="term" value="C:fatty acid synthase complex"/>
    <property type="evidence" value="ECO:0007669"/>
    <property type="project" value="InterPro"/>
</dbReference>
<dbReference type="InterPro" id="IPR050830">
    <property type="entry name" value="Fungal_FAS"/>
</dbReference>
<dbReference type="GO" id="GO:0004321">
    <property type="term" value="F:fatty-acyl-CoA synthase activity"/>
    <property type="evidence" value="ECO:0007669"/>
    <property type="project" value="UniProtKB-EC"/>
</dbReference>
<comment type="caution">
    <text evidence="26">The sequence shown here is derived from an EMBL/GenBank/DDBJ whole genome shotgun (WGS) entry which is preliminary data.</text>
</comment>
<evidence type="ECO:0000256" key="2">
    <source>
        <dbReference type="ARBA" id="ARBA00012878"/>
    </source>
</evidence>
<dbReference type="Gene3D" id="3.40.47.10">
    <property type="match status" value="1"/>
</dbReference>
<feature type="domain" description="Ketosynthase family 3 (KS3)" evidence="25">
    <location>
        <begin position="1021"/>
        <end position="1549"/>
    </location>
</feature>
<dbReference type="InterPro" id="IPR008278">
    <property type="entry name" value="4-PPantetheinyl_Trfase_dom"/>
</dbReference>
<dbReference type="EC" id="2.3.1.41" evidence="4"/>
<keyword evidence="12" id="KW-0521">NADP</keyword>
<dbReference type="InterPro" id="IPR016035">
    <property type="entry name" value="Acyl_Trfase/lysoPLipase"/>
</dbReference>
<evidence type="ECO:0000256" key="8">
    <source>
        <dbReference type="ARBA" id="ARBA00022679"/>
    </source>
</evidence>
<proteinExistence type="inferred from homology"/>
<evidence type="ECO:0000256" key="9">
    <source>
        <dbReference type="ARBA" id="ARBA00022723"/>
    </source>
</evidence>
<dbReference type="EC" id="1.1.1.100" evidence="3"/>
<dbReference type="CDD" id="cd08950">
    <property type="entry name" value="KR_fFAS_SDR_c_like"/>
    <property type="match status" value="1"/>
</dbReference>
<evidence type="ECO:0000256" key="24">
    <source>
        <dbReference type="SAM" id="MobiDB-lite"/>
    </source>
</evidence>
<feature type="binding site" evidence="22">
    <location>
        <position position="1680"/>
    </location>
    <ligand>
        <name>Mg(2+)</name>
        <dbReference type="ChEBI" id="CHEBI:18420"/>
    </ligand>
</feature>
<keyword evidence="11 22" id="KW-0460">Magnesium</keyword>
<dbReference type="GO" id="GO:0004316">
    <property type="term" value="F:3-oxoacyl-[acyl-carrier-protein] reductase (NADPH) activity"/>
    <property type="evidence" value="ECO:0007669"/>
    <property type="project" value="UniProtKB-EC"/>
</dbReference>
<evidence type="ECO:0000256" key="23">
    <source>
        <dbReference type="PIRSR" id="PIRSR000454-4"/>
    </source>
</evidence>
<dbReference type="InterPro" id="IPR014031">
    <property type="entry name" value="Ketoacyl_synth_C"/>
</dbReference>
<dbReference type="GO" id="GO:0044550">
    <property type="term" value="P:secondary metabolite biosynthetic process"/>
    <property type="evidence" value="ECO:0007669"/>
    <property type="project" value="UniProtKB-ARBA"/>
</dbReference>
<organism evidence="26 27">
    <name type="scientific">Aspergillus lentulus</name>
    <dbReference type="NCBI Taxonomy" id="293939"/>
    <lineage>
        <taxon>Eukaryota</taxon>
        <taxon>Fungi</taxon>
        <taxon>Dikarya</taxon>
        <taxon>Ascomycota</taxon>
        <taxon>Pezizomycotina</taxon>
        <taxon>Eurotiomycetes</taxon>
        <taxon>Eurotiomycetidae</taxon>
        <taxon>Eurotiales</taxon>
        <taxon>Aspergillaceae</taxon>
        <taxon>Aspergillus</taxon>
        <taxon>Aspergillus subgen. Fumigati</taxon>
    </lineage>
</organism>
<dbReference type="PANTHER" id="PTHR10982:SF21">
    <property type="entry name" value="FATTY ACID SYNTHASE SUBUNIT BETA"/>
    <property type="match status" value="1"/>
</dbReference>
<evidence type="ECO:0000256" key="6">
    <source>
        <dbReference type="ARBA" id="ARBA00022450"/>
    </source>
</evidence>
<dbReference type="GO" id="GO:0042759">
    <property type="term" value="P:long-chain fatty acid biosynthetic process"/>
    <property type="evidence" value="ECO:0007669"/>
    <property type="project" value="UniProtKB-UniRule"/>
</dbReference>
<dbReference type="Gene3D" id="3.40.50.720">
    <property type="entry name" value="NAD(P)-binding Rossmann-like Domain"/>
    <property type="match status" value="1"/>
</dbReference>
<dbReference type="SUPFAM" id="SSF53901">
    <property type="entry name" value="Thiolase-like"/>
    <property type="match status" value="2"/>
</dbReference>
<keyword evidence="7" id="KW-0597">Phosphoprotein</keyword>
<dbReference type="PROSITE" id="PS52004">
    <property type="entry name" value="KS3_2"/>
    <property type="match status" value="1"/>
</dbReference>
<evidence type="ECO:0000256" key="14">
    <source>
        <dbReference type="ARBA" id="ARBA00023098"/>
    </source>
</evidence>
<dbReference type="InterPro" id="IPR047224">
    <property type="entry name" value="FAS_alpha_su_C"/>
</dbReference>
<comment type="catalytic activity">
    <reaction evidence="18">
        <text>a (3R)-hydroxyacyl-[ACP] + NADP(+) = a 3-oxoacyl-[ACP] + NADPH + H(+)</text>
        <dbReference type="Rhea" id="RHEA:17397"/>
        <dbReference type="Rhea" id="RHEA-COMP:9916"/>
        <dbReference type="Rhea" id="RHEA-COMP:9945"/>
        <dbReference type="ChEBI" id="CHEBI:15378"/>
        <dbReference type="ChEBI" id="CHEBI:57783"/>
        <dbReference type="ChEBI" id="CHEBI:58349"/>
        <dbReference type="ChEBI" id="CHEBI:78776"/>
        <dbReference type="ChEBI" id="CHEBI:78827"/>
        <dbReference type="EC" id="1.1.1.100"/>
    </reaction>
</comment>
<dbReference type="Pfam" id="PF01648">
    <property type="entry name" value="ACPS"/>
    <property type="match status" value="1"/>
</dbReference>
<evidence type="ECO:0000256" key="7">
    <source>
        <dbReference type="ARBA" id="ARBA00022553"/>
    </source>
</evidence>
<feature type="region of interest" description="Disordered" evidence="24">
    <location>
        <begin position="864"/>
        <end position="888"/>
    </location>
</feature>
<evidence type="ECO:0000256" key="21">
    <source>
        <dbReference type="PIRSR" id="PIRSR000454-1"/>
    </source>
</evidence>
<evidence type="ECO:0000256" key="13">
    <source>
        <dbReference type="ARBA" id="ARBA00023002"/>
    </source>
</evidence>
<gene>
    <name evidence="26" type="ORF">CNMCM8927_008615</name>
</gene>
<evidence type="ECO:0000256" key="19">
    <source>
        <dbReference type="ARBA" id="ARBA00049541"/>
    </source>
</evidence>
<keyword evidence="14" id="KW-0443">Lipid metabolism</keyword>
<dbReference type="Pfam" id="PF18314">
    <property type="entry name" value="FAS_I_H"/>
    <property type="match status" value="1"/>
</dbReference>
<evidence type="ECO:0000256" key="17">
    <source>
        <dbReference type="ARBA" id="ARBA00048237"/>
    </source>
</evidence>
<feature type="active site" description="For beta-ketoacyl synthase activity" evidence="21">
    <location>
        <position position="1207"/>
    </location>
</feature>
<dbReference type="EMBL" id="JAAAPU010000078">
    <property type="protein sequence ID" value="KAF4203470.1"/>
    <property type="molecule type" value="Genomic_DNA"/>
</dbReference>
<dbReference type="EC" id="2.3.1.86" evidence="2"/>
<dbReference type="InterPro" id="IPR036291">
    <property type="entry name" value="NAD(P)-bd_dom_sf"/>
</dbReference>
<sequence length="1761" mass="192570">MTRRQLGGSQNPSASPRQQLAHKLLIELLSHQLAFPVRWIETQDELLRKSPSIERYVEIGPSRVLANMAKKQAAQGPLDAMGTRQFLSSSDNRKEIFYHYDDEEDEASQSVLGQDQGPPEGAPSAPLVGIAGAPIPDATPAPSVKVLVAATPAIDDKALMAADIVIALVARKLRKPFDQVPTDLSIRNLSGGKSTLQNEIVGDLGVELGNLPDGIEDMPLSALASTMEDSFQGQPGKEMSALIAKLISSKMPASFNQQAIRQHLSARWELGPQRQTTVLCLAITFEPPSRLASVDAGREFFDTVVQRYAAFYNLSLSPASGTTVPSSAAAIVDAAAVESARKEHKQSLVKIYKTIAQLLDNRDDGLEAQQHTELEISNQADRKKLDHWVSEFGDEMFVGTTPVFDVRKIRVYDSWWNWVRVDLISLKHELQQGQMGYDDTHDRIRMILNRWTSACTPLLQFLPSSNGVTKRLEEHAMGAATKPPVWVYTQPANAPRTTITPTGEIVYDEVPRLAAGQGNSFAQLVGQGLNVKSSGVRVPLIQLKSAHHSEGWRYNGAWTDLYMDSLLAGETSGLSFAGTTALITGAGPGSIACEIVRALLEGGAEVLVTTSRPPPSTSTKFFNEMYKRHGAKGSKLIVLPFNQGSKQDCEALISHVYSNQEGYGGDLDLVIPFAAIREIGQLDSLDGNSELAHRLMLTNLFRLLGYIKHHKEKRRMNSRPTNVILPLSPNHGTFGGDGFYSESKLGLETLLNRFHSESWSDYLTVTGAVIGWTRGTGLMNSNNILAEAVESAGSFTFSPAEMAFSILALLNANLMAIAENEPIVADLSGNLLSIADLKALLSQARRDLSLKSRLQQALQAENEREESLLTSKDASHSSQSTISASRRRQTLQVGYPPLPDFQETVSSLPNLQGLVDLKQAIVVVGFSELGPWGSARTRWEMEATEDFTDAGMLELAWTMGLVDHFDGEIKGTPYVGWIDSKSKEPIHDDEIRAKFGQYIKKHTGVRFVESDILNGYDPDRKELLHEVVFDEDLPPFEASQATAEAFQLQHQDKVSISPIKGSDDYQIRVKKGARLLVPKAISFNRKVAGQLPTGWDPARYGIPEDIITQVDPTTLYVLCCVCEAMYSAGIEDPFEIYRHIHVSELANCIGTGAGGLTAARKMYRERYLEHPVQNDIFQETFLNAMSAWTNLLLLASAGPIKTPSGTCATSIESMDSGCESILLGKAKIALVGGTDDFREEGSYEFANMRATVNTDEEVLSGRPPNEMSRPSTTTRNGFMEAAGCGVQLITTAEMALEMGLPIYAIVAHTQMAGDRIGRSVPAPGQGVLTAAREVPRAAASPLLNLEYRRVKLHEALELIDEWWERQLQLLKNMPGGNTAEILESLQRARSCKIADAQNLWGSNFRKLDPQIAPLRAALAVWGLTVDDIQVASLHSTSTKANDKNEPDVINKQMMKLGRTPGNPILAISQKYLTGHPKGPAGAWMLNGGIQVLQTGIVPGNRNADNIAQELQQFEHLAYPDRAIHTAGIKAFMLTSFGFGQKGGLVAAIAPRFLFSAISENRYQGYRERVLARQQSANLAFIRGIMTKSLFKAKAESPWKQADESAVFLDPRARAIRQSTGGFVINPVDLGRPQHSPDPVESYTIVDQKNDFLMAMGHRFLQTSTSQLDDAGSISAGVGTDVEHIAAINIHNTTFVDRNFTEEEQTSAIQSADPRAFLAGRWSAKEAVFKSLNVPSRGAGAPMKEIEVLNDAHGVPHVRVAS</sequence>
<dbReference type="Pfam" id="PF00109">
    <property type="entry name" value="ketoacyl-synt"/>
    <property type="match status" value="1"/>
</dbReference>
<feature type="region of interest" description="Disordered" evidence="24">
    <location>
        <begin position="107"/>
        <end position="133"/>
    </location>
</feature>
<dbReference type="GO" id="GO:0000287">
    <property type="term" value="F:magnesium ion binding"/>
    <property type="evidence" value="ECO:0007669"/>
    <property type="project" value="InterPro"/>
</dbReference>
<dbReference type="InterPro" id="IPR020841">
    <property type="entry name" value="PKS_Beta-ketoAc_synthase_dom"/>
</dbReference>
<dbReference type="Gene3D" id="3.90.470.20">
    <property type="entry name" value="4'-phosphopantetheinyl transferase domain"/>
    <property type="match status" value="1"/>
</dbReference>
<dbReference type="GO" id="GO:0008897">
    <property type="term" value="F:holo-[acyl-carrier-protein] synthase activity"/>
    <property type="evidence" value="ECO:0007669"/>
    <property type="project" value="InterPro"/>
</dbReference>
<evidence type="ECO:0000313" key="27">
    <source>
        <dbReference type="Proteomes" id="UP000649114"/>
    </source>
</evidence>
<comment type="catalytic activity">
    <reaction evidence="17">
        <text>acetyl-CoA + n malonyl-CoA + 2n NADPH + 4n H(+) = a long-chain-acyl-CoA + n CoA + n CO2 + 2n NADP(+).</text>
        <dbReference type="EC" id="2.3.1.86"/>
    </reaction>
</comment>
<dbReference type="FunFam" id="3.30.70.2490:FF:000001">
    <property type="entry name" value="Fatty acid synthase subunit alpha"/>
    <property type="match status" value="1"/>
</dbReference>
<keyword evidence="8 20" id="KW-0808">Transferase</keyword>
<comment type="catalytic activity">
    <reaction evidence="19">
        <text>a fatty acyl-[ACP] + malonyl-[ACP] + H(+) = a 3-oxoacyl-[ACP] + holo-[ACP] + CO2</text>
        <dbReference type="Rhea" id="RHEA:22836"/>
        <dbReference type="Rhea" id="RHEA-COMP:9623"/>
        <dbReference type="Rhea" id="RHEA-COMP:9685"/>
        <dbReference type="Rhea" id="RHEA-COMP:9916"/>
        <dbReference type="Rhea" id="RHEA-COMP:14125"/>
        <dbReference type="ChEBI" id="CHEBI:15378"/>
        <dbReference type="ChEBI" id="CHEBI:16526"/>
        <dbReference type="ChEBI" id="CHEBI:64479"/>
        <dbReference type="ChEBI" id="CHEBI:78449"/>
        <dbReference type="ChEBI" id="CHEBI:78776"/>
        <dbReference type="ChEBI" id="CHEBI:138651"/>
        <dbReference type="EC" id="2.3.1.41"/>
    </reaction>
</comment>
<keyword evidence="15" id="KW-0444">Lipid biosynthesis</keyword>
<reference evidence="26" key="1">
    <citation type="journal article" date="2020" name="bioRxiv">
        <title>Genomic and phenotypic heterogeneity of clinical isolates of the human pathogens Aspergillus fumigatus, Aspergillus lentulus and Aspergillus fumigatiaffinis.</title>
        <authorList>
            <person name="dos Santos R.A.C."/>
            <person name="Steenwyk J.L."/>
            <person name="Rivero-Menendez O."/>
            <person name="Mead M.E."/>
            <person name="Silva L.P."/>
            <person name="Bastos R.W."/>
            <person name="Alastruey-Izquierdo A."/>
            <person name="Goldman G.H."/>
            <person name="Rokas A."/>
        </authorList>
    </citation>
    <scope>NUCLEOTIDE SEQUENCE</scope>
    <source>
        <strain evidence="26">CNM-CM8927</strain>
    </source>
</reference>
<dbReference type="Proteomes" id="UP000649114">
    <property type="component" value="Unassembled WGS sequence"/>
</dbReference>
<dbReference type="PIRSF" id="PIRSF000454">
    <property type="entry name" value="FAS_yeast_alpha"/>
    <property type="match status" value="1"/>
</dbReference>
<dbReference type="Pfam" id="PF02801">
    <property type="entry name" value="Ketoacyl-synt_C"/>
    <property type="match status" value="1"/>
</dbReference>
<keyword evidence="13" id="KW-0560">Oxidoreductase</keyword>
<evidence type="ECO:0000256" key="4">
    <source>
        <dbReference type="ARBA" id="ARBA00013191"/>
    </source>
</evidence>
<evidence type="ECO:0000256" key="3">
    <source>
        <dbReference type="ARBA" id="ARBA00012948"/>
    </source>
</evidence>
<dbReference type="InterPro" id="IPR040899">
    <property type="entry name" value="Fas_alpha_ACP"/>
</dbReference>
<name>A0AAN5YLR1_ASPLE</name>
<dbReference type="InterPro" id="IPR016039">
    <property type="entry name" value="Thiolase-like"/>
</dbReference>
<evidence type="ECO:0000256" key="16">
    <source>
        <dbReference type="ARBA" id="ARBA00023268"/>
    </source>
</evidence>
<protein>
    <recommendedName>
        <fullName evidence="5">Fatty acid synthase subunit alpha</fullName>
        <ecNumber evidence="3">1.1.1.100</ecNumber>
        <ecNumber evidence="4">2.3.1.41</ecNumber>
        <ecNumber evidence="2">2.3.1.86</ecNumber>
    </recommendedName>
</protein>
<evidence type="ECO:0000256" key="10">
    <source>
        <dbReference type="ARBA" id="ARBA00022832"/>
    </source>
</evidence>
<dbReference type="SUPFAM" id="SSF51735">
    <property type="entry name" value="NAD(P)-binding Rossmann-fold domains"/>
    <property type="match status" value="1"/>
</dbReference>
<dbReference type="InterPro" id="IPR004568">
    <property type="entry name" value="Ppantetheine-prot_Trfase_dom"/>
</dbReference>
<evidence type="ECO:0000256" key="12">
    <source>
        <dbReference type="ARBA" id="ARBA00022857"/>
    </source>
</evidence>
<accession>A0AAN5YLR1</accession>
<evidence type="ECO:0000256" key="15">
    <source>
        <dbReference type="ARBA" id="ARBA00023160"/>
    </source>
</evidence>
<dbReference type="GO" id="GO:0004312">
    <property type="term" value="F:fatty acid synthase activity"/>
    <property type="evidence" value="ECO:0007669"/>
    <property type="project" value="InterPro"/>
</dbReference>
<dbReference type="NCBIfam" id="TIGR00556">
    <property type="entry name" value="pantethn_trn"/>
    <property type="match status" value="1"/>
</dbReference>
<keyword evidence="9 22" id="KW-0479">Metal-binding</keyword>
<keyword evidence="6 20" id="KW-0596">Phosphopantetheine</keyword>
<evidence type="ECO:0000313" key="26">
    <source>
        <dbReference type="EMBL" id="KAF4203470.1"/>
    </source>
</evidence>
<comment type="similarity">
    <text evidence="1 20">Belongs to the thiolase-like superfamily. Fungal fatty acid synthetase subunit alpha family.</text>
</comment>
<evidence type="ECO:0000256" key="11">
    <source>
        <dbReference type="ARBA" id="ARBA00022842"/>
    </source>
</evidence>